<evidence type="ECO:0000256" key="2">
    <source>
        <dbReference type="SAM" id="MobiDB-lite"/>
    </source>
</evidence>
<dbReference type="OrthoDB" id="5583482at2759"/>
<dbReference type="Proteomes" id="UP000270296">
    <property type="component" value="Unassembled WGS sequence"/>
</dbReference>
<protein>
    <submittedName>
        <fullName evidence="5">Lzipper-MIP1 domain-containing protein</fullName>
    </submittedName>
</protein>
<feature type="coiled-coil region" evidence="1">
    <location>
        <begin position="116"/>
        <end position="157"/>
    </location>
</feature>
<evidence type="ECO:0000256" key="1">
    <source>
        <dbReference type="SAM" id="Coils"/>
    </source>
</evidence>
<gene>
    <name evidence="3" type="ORF">SBAD_LOCUS11301</name>
</gene>
<dbReference type="AlphaFoldDB" id="A0A183J604"/>
<proteinExistence type="predicted"/>
<evidence type="ECO:0000313" key="3">
    <source>
        <dbReference type="EMBL" id="VDP38958.1"/>
    </source>
</evidence>
<dbReference type="InterPro" id="IPR038830">
    <property type="entry name" value="CCDC186"/>
</dbReference>
<name>A0A183J604_9BILA</name>
<keyword evidence="4" id="KW-1185">Reference proteome</keyword>
<accession>A0A183J604</accession>
<dbReference type="PANTHER" id="PTHR18911">
    <property type="entry name" value="CTCL TUMOR ANTIGEN HD-CL-01"/>
    <property type="match status" value="1"/>
</dbReference>
<evidence type="ECO:0000313" key="4">
    <source>
        <dbReference type="Proteomes" id="UP000270296"/>
    </source>
</evidence>
<dbReference type="GO" id="GO:0031267">
    <property type="term" value="F:small GTPase binding"/>
    <property type="evidence" value="ECO:0007669"/>
    <property type="project" value="TreeGrafter"/>
</dbReference>
<dbReference type="PANTHER" id="PTHR18911:SF5">
    <property type="entry name" value="COILED-COIL DOMAIN-CONTAINING PROTEIN 186"/>
    <property type="match status" value="1"/>
</dbReference>
<dbReference type="EMBL" id="UZAM01015430">
    <property type="protein sequence ID" value="VDP38958.1"/>
    <property type="molecule type" value="Genomic_DNA"/>
</dbReference>
<organism evidence="5">
    <name type="scientific">Soboliphyme baturini</name>
    <dbReference type="NCBI Taxonomy" id="241478"/>
    <lineage>
        <taxon>Eukaryota</taxon>
        <taxon>Metazoa</taxon>
        <taxon>Ecdysozoa</taxon>
        <taxon>Nematoda</taxon>
        <taxon>Enoplea</taxon>
        <taxon>Dorylaimia</taxon>
        <taxon>Dioctophymatida</taxon>
        <taxon>Dioctophymatoidea</taxon>
        <taxon>Soboliphymatidae</taxon>
        <taxon>Soboliphyme</taxon>
    </lineage>
</organism>
<dbReference type="GO" id="GO:0005802">
    <property type="term" value="C:trans-Golgi network"/>
    <property type="evidence" value="ECO:0007669"/>
    <property type="project" value="TreeGrafter"/>
</dbReference>
<dbReference type="WBParaSite" id="SBAD_0001168601-mRNA-1">
    <property type="protein sequence ID" value="SBAD_0001168601-mRNA-1"/>
    <property type="gene ID" value="SBAD_0001168601"/>
</dbReference>
<sequence>MFDNPRPVFSVKLLKQELTVQLEDEKNSSRVMKKKYQSKLKELTAEFCILKGKLENYEATSQGSADSPVTEDHSRAESPSSLASFEVVNCRPAESSVEACPRCEVSYNSQLISECNQRMIEKIVKLQRTLARKNEKIEFMEENTKQLMLEIRKKTKNVVINTNGKRDVWICFPPLFFSRANGGFCLPLMFRITFSYGGADADVSL</sequence>
<dbReference type="GO" id="GO:0099518">
    <property type="term" value="P:vesicle cytoskeletal trafficking"/>
    <property type="evidence" value="ECO:0007669"/>
    <property type="project" value="TreeGrafter"/>
</dbReference>
<keyword evidence="1" id="KW-0175">Coiled coil</keyword>
<evidence type="ECO:0000313" key="5">
    <source>
        <dbReference type="WBParaSite" id="SBAD_0001168601-mRNA-1"/>
    </source>
</evidence>
<reference evidence="3 4" key="2">
    <citation type="submission" date="2018-11" db="EMBL/GenBank/DDBJ databases">
        <authorList>
            <consortium name="Pathogen Informatics"/>
        </authorList>
    </citation>
    <scope>NUCLEOTIDE SEQUENCE [LARGE SCALE GENOMIC DNA]</scope>
</reference>
<reference evidence="5" key="1">
    <citation type="submission" date="2016-06" db="UniProtKB">
        <authorList>
            <consortium name="WormBaseParasite"/>
        </authorList>
    </citation>
    <scope>IDENTIFICATION</scope>
</reference>
<feature type="region of interest" description="Disordered" evidence="2">
    <location>
        <begin position="60"/>
        <end position="80"/>
    </location>
</feature>